<accession>A0A3E1K9Z3</accession>
<dbReference type="PANTHER" id="PTHR12589">
    <property type="entry name" value="PYRUVOYL TETRAHYDROBIOPTERIN SYNTHASE"/>
    <property type="match status" value="1"/>
</dbReference>
<name>A0A3E1K9Z3_9GAMM</name>
<evidence type="ECO:0000256" key="7">
    <source>
        <dbReference type="ARBA" id="ARBA00022833"/>
    </source>
</evidence>
<dbReference type="Pfam" id="PF01242">
    <property type="entry name" value="PTPS"/>
    <property type="match status" value="2"/>
</dbReference>
<evidence type="ECO:0000256" key="1">
    <source>
        <dbReference type="ARBA" id="ARBA00001947"/>
    </source>
</evidence>
<evidence type="ECO:0000256" key="4">
    <source>
        <dbReference type="ARBA" id="ARBA00012982"/>
    </source>
</evidence>
<organism evidence="11 12">
    <name type="scientific">Wenzhouxiangella sediminis</name>
    <dbReference type="NCBI Taxonomy" id="1792836"/>
    <lineage>
        <taxon>Bacteria</taxon>
        <taxon>Pseudomonadati</taxon>
        <taxon>Pseudomonadota</taxon>
        <taxon>Gammaproteobacteria</taxon>
        <taxon>Chromatiales</taxon>
        <taxon>Wenzhouxiangellaceae</taxon>
        <taxon>Wenzhouxiangella</taxon>
    </lineage>
</organism>
<evidence type="ECO:0000256" key="8">
    <source>
        <dbReference type="ARBA" id="ARBA00023239"/>
    </source>
</evidence>
<evidence type="ECO:0000256" key="6">
    <source>
        <dbReference type="ARBA" id="ARBA00022723"/>
    </source>
</evidence>
<evidence type="ECO:0000256" key="3">
    <source>
        <dbReference type="ARBA" id="ARBA00008900"/>
    </source>
</evidence>
<comment type="pathway">
    <text evidence="2">Purine metabolism; 7-cyano-7-deazaguanine biosynthesis.</text>
</comment>
<evidence type="ECO:0000256" key="5">
    <source>
        <dbReference type="ARBA" id="ARBA00018141"/>
    </source>
</evidence>
<dbReference type="PANTHER" id="PTHR12589:SF7">
    <property type="entry name" value="6-PYRUVOYL TETRAHYDROBIOPTERIN SYNTHASE"/>
    <property type="match status" value="1"/>
</dbReference>
<dbReference type="Gene3D" id="3.30.479.10">
    <property type="entry name" value="6-pyruvoyl tetrahydropterin synthase/QueD"/>
    <property type="match status" value="2"/>
</dbReference>
<dbReference type="RefSeq" id="WP_116650159.1">
    <property type="nucleotide sequence ID" value="NZ_QUZK01000023.1"/>
</dbReference>
<dbReference type="GO" id="GO:0070497">
    <property type="term" value="F:6-carboxytetrahydropterin synthase activity"/>
    <property type="evidence" value="ECO:0007669"/>
    <property type="project" value="UniProtKB-EC"/>
</dbReference>
<dbReference type="EC" id="4.1.2.50" evidence="4"/>
<comment type="caution">
    <text evidence="11">The sequence shown here is derived from an EMBL/GenBank/DDBJ whole genome shotgun (WGS) entry which is preliminary data.</text>
</comment>
<dbReference type="OrthoDB" id="9804698at2"/>
<evidence type="ECO:0000256" key="10">
    <source>
        <dbReference type="ARBA" id="ARBA00048807"/>
    </source>
</evidence>
<keyword evidence="8" id="KW-0456">Lyase</keyword>
<comment type="similarity">
    <text evidence="3">Belongs to the PTPS family. QueD subfamily.</text>
</comment>
<proteinExistence type="inferred from homology"/>
<keyword evidence="7" id="KW-0862">Zinc</keyword>
<evidence type="ECO:0000256" key="9">
    <source>
        <dbReference type="ARBA" id="ARBA00031449"/>
    </source>
</evidence>
<dbReference type="EMBL" id="QUZK01000023">
    <property type="protein sequence ID" value="RFF31080.1"/>
    <property type="molecule type" value="Genomic_DNA"/>
</dbReference>
<dbReference type="Proteomes" id="UP000260351">
    <property type="component" value="Unassembled WGS sequence"/>
</dbReference>
<evidence type="ECO:0000313" key="12">
    <source>
        <dbReference type="Proteomes" id="UP000260351"/>
    </source>
</evidence>
<evidence type="ECO:0000313" key="11">
    <source>
        <dbReference type="EMBL" id="RFF31080.1"/>
    </source>
</evidence>
<dbReference type="InterPro" id="IPR007115">
    <property type="entry name" value="6-PTP_synth/QueD"/>
</dbReference>
<dbReference type="SUPFAM" id="SSF55620">
    <property type="entry name" value="Tetrahydrobiopterin biosynthesis enzymes-like"/>
    <property type="match status" value="2"/>
</dbReference>
<keyword evidence="6" id="KW-0479">Metal-binding</keyword>
<dbReference type="GO" id="GO:0046872">
    <property type="term" value="F:metal ion binding"/>
    <property type="evidence" value="ECO:0007669"/>
    <property type="project" value="UniProtKB-KW"/>
</dbReference>
<comment type="catalytic activity">
    <reaction evidence="10">
        <text>7,8-dihydroneopterin 3'-triphosphate + H2O = 6-carboxy-5,6,7,8-tetrahydropterin + triphosphate + acetaldehyde + 2 H(+)</text>
        <dbReference type="Rhea" id="RHEA:27966"/>
        <dbReference type="ChEBI" id="CHEBI:15343"/>
        <dbReference type="ChEBI" id="CHEBI:15377"/>
        <dbReference type="ChEBI" id="CHEBI:15378"/>
        <dbReference type="ChEBI" id="CHEBI:18036"/>
        <dbReference type="ChEBI" id="CHEBI:58462"/>
        <dbReference type="ChEBI" id="CHEBI:61032"/>
        <dbReference type="EC" id="4.1.2.50"/>
    </reaction>
</comment>
<evidence type="ECO:0000256" key="2">
    <source>
        <dbReference type="ARBA" id="ARBA00005061"/>
    </source>
</evidence>
<reference evidence="11 12" key="1">
    <citation type="submission" date="2018-08" db="EMBL/GenBank/DDBJ databases">
        <title>Wenzhouxiangella salilacus sp. nov., a novel bacterium isolated from a saline lake in Xinjiang Province, China.</title>
        <authorList>
            <person name="Han S."/>
        </authorList>
    </citation>
    <scope>NUCLEOTIDE SEQUENCE [LARGE SCALE GENOMIC DNA]</scope>
    <source>
        <strain evidence="11 12">XDB06</strain>
    </source>
</reference>
<gene>
    <name evidence="11" type="ORF">DZC52_05680</name>
</gene>
<dbReference type="UniPathway" id="UPA00391"/>
<dbReference type="InterPro" id="IPR038418">
    <property type="entry name" value="6-PTP_synth/QueD_sf"/>
</dbReference>
<keyword evidence="12" id="KW-1185">Reference proteome</keyword>
<comment type="cofactor">
    <cofactor evidence="1">
        <name>Zn(2+)</name>
        <dbReference type="ChEBI" id="CHEBI:29105"/>
    </cofactor>
</comment>
<sequence length="361" mass="39745">MNAHSLFLTALRPFEAARRLAVADGERLHGHGFEARIFAAAASCPGDFPGDETRALGAILDEAVAPLDYALVNELIGAPDDARIAEWLLERAASAQPHAIVLRSAPDRGAVVEPGKHPLAWRRFRFESAHRLPSVPRGHKCGRMHGHGFEAVIHARVDAGQDAWRTQDRIAEAWQPVHEQIHFACLNDLPGLDNPTSEVLARWLWQNLTDVLPGLTGISVLETASAGCHYDGRTWRIWKAMSFDSAVRLARAPQGDPRRLLHGHTFTTRLHLAGGLDEVMGWVHDYGDVKQRFDPLFRELDHQPLHQKAGLEDNDPAAIARHIEARMAAELPGLSRIDVLEKPGHGALLLRGGSTRGLLVP</sequence>
<protein>
    <recommendedName>
        <fullName evidence="5">6-carboxy-5,6,7,8-tetrahydropterin synthase</fullName>
        <ecNumber evidence="4">4.1.2.50</ecNumber>
    </recommendedName>
    <alternativeName>
        <fullName evidence="9">Queuosine biosynthesis protein QueD</fullName>
    </alternativeName>
</protein>
<dbReference type="AlphaFoldDB" id="A0A3E1K9Z3"/>